<feature type="transmembrane region" description="Helical" evidence="1">
    <location>
        <begin position="31"/>
        <end position="50"/>
    </location>
</feature>
<keyword evidence="1" id="KW-1133">Transmembrane helix</keyword>
<sequence>MAKDSGFHEYVMNEVLREIPGVTSRPMFGDWGIYQGGLFFALIADARLYFKVGETNKADYESAGSEPFVYKGRDGKAMTMAYWELPAEVIDNPTQVRSWVEKSVEVARKAKKR</sequence>
<comment type="caution">
    <text evidence="3">The sequence shown here is derived from an EMBL/GenBank/DDBJ whole genome shotgun (WGS) entry which is preliminary data.</text>
</comment>
<dbReference type="EMBL" id="MHCZ01000002">
    <property type="protein sequence ID" value="OGY30467.1"/>
    <property type="molecule type" value="Genomic_DNA"/>
</dbReference>
<feature type="domain" description="TfoX N-terminal" evidence="2">
    <location>
        <begin position="15"/>
        <end position="107"/>
    </location>
</feature>
<proteinExistence type="predicted"/>
<dbReference type="Gene3D" id="3.30.1460.30">
    <property type="entry name" value="YgaC/TfoX-N like chaperone"/>
    <property type="match status" value="1"/>
</dbReference>
<dbReference type="PANTHER" id="PTHR36121">
    <property type="entry name" value="PROTEIN SXY"/>
    <property type="match status" value="1"/>
</dbReference>
<keyword evidence="1" id="KW-0812">Transmembrane</keyword>
<dbReference type="Proteomes" id="UP000178068">
    <property type="component" value="Unassembled WGS sequence"/>
</dbReference>
<evidence type="ECO:0000313" key="3">
    <source>
        <dbReference type="EMBL" id="OGY30467.1"/>
    </source>
</evidence>
<evidence type="ECO:0000256" key="1">
    <source>
        <dbReference type="SAM" id="Phobius"/>
    </source>
</evidence>
<gene>
    <name evidence="3" type="ORF">A3F35_03460</name>
</gene>
<dbReference type="SUPFAM" id="SSF159894">
    <property type="entry name" value="YgaC/TfoX-N like"/>
    <property type="match status" value="1"/>
</dbReference>
<name>A0A1G1WTG0_9BACT</name>
<protein>
    <recommendedName>
        <fullName evidence="2">TfoX N-terminal domain-containing protein</fullName>
    </recommendedName>
</protein>
<reference evidence="3 4" key="1">
    <citation type="journal article" date="2016" name="Nat. Commun.">
        <title>Thousands of microbial genomes shed light on interconnected biogeochemical processes in an aquifer system.</title>
        <authorList>
            <person name="Anantharaman K."/>
            <person name="Brown C.T."/>
            <person name="Hug L.A."/>
            <person name="Sharon I."/>
            <person name="Castelle C.J."/>
            <person name="Probst A.J."/>
            <person name="Thomas B.C."/>
            <person name="Singh A."/>
            <person name="Wilkins M.J."/>
            <person name="Karaoz U."/>
            <person name="Brodie E.L."/>
            <person name="Williams K.H."/>
            <person name="Hubbard S.S."/>
            <person name="Banfield J.F."/>
        </authorList>
    </citation>
    <scope>NUCLEOTIDE SEQUENCE [LARGE SCALE GENOMIC DNA]</scope>
</reference>
<dbReference type="InterPro" id="IPR047525">
    <property type="entry name" value="TfoX-like"/>
</dbReference>
<organism evidence="3 4">
    <name type="scientific">Candidatus Woykebacteria bacterium RIFCSPHIGHO2_12_FULL_45_10</name>
    <dbReference type="NCBI Taxonomy" id="1802603"/>
    <lineage>
        <taxon>Bacteria</taxon>
        <taxon>Candidatus Woykeibacteriota</taxon>
    </lineage>
</organism>
<dbReference type="Pfam" id="PF04993">
    <property type="entry name" value="TfoX_N"/>
    <property type="match status" value="1"/>
</dbReference>
<evidence type="ECO:0000259" key="2">
    <source>
        <dbReference type="Pfam" id="PF04993"/>
    </source>
</evidence>
<dbReference type="InterPro" id="IPR007076">
    <property type="entry name" value="TfoX_N"/>
</dbReference>
<keyword evidence="1" id="KW-0472">Membrane</keyword>
<dbReference type="AlphaFoldDB" id="A0A1G1WTG0"/>
<evidence type="ECO:0000313" key="4">
    <source>
        <dbReference type="Proteomes" id="UP000178068"/>
    </source>
</evidence>
<accession>A0A1G1WTG0</accession>
<dbReference type="PANTHER" id="PTHR36121:SF1">
    <property type="entry name" value="PROTEIN SXY"/>
    <property type="match status" value="1"/>
</dbReference>